<dbReference type="AlphaFoldDB" id="A0A4V1A464"/>
<gene>
    <name evidence="3" type="ORF">E0E05_13475</name>
</gene>
<dbReference type="KEGG" id="rpod:E0E05_13475"/>
<dbReference type="RefSeq" id="WP_131617188.1">
    <property type="nucleotide sequence ID" value="NZ_CP036532.1"/>
</dbReference>
<accession>A0A4V1A464</accession>
<name>A0A4V1A464_9HYPH</name>
<sequence>MAYISAIAGRARWRRALATLALVAFGAAPAGADSLYEDAFAARIANFSDPQALADFSDQAVRVGQYDQAISTLEQILFQNPDDIGARLTLARLYYHIGSFDLALGHVNEALRLNVPTFEQALRELQARIERAQRPLRARVDVTAGGQIVHARTAYPSGFATGTTTTGGGGFGAIDAEIVNDLQTATRDLIRFEGGVSVDQGFFDTDFDGRYDGFTALGGYGAVTLSKGLPDIIDTLRADIGVFGEYRDLGGPRDLRELGVRGRLGFRPAVETAVYVEGAYGWLDQSQALYATDRWSYGAGLRQRLAPGWTFDAHVRRTHRRGTVPGAVLAGTDFAYQVAGTEAGASLIHLLYVFEDGRGWFHRFGVRYTDETILDYGAVGVARGPFVKDRDAWHIDWDHTVQLSAQGWLRFGVGYRNERVGPSGFNGRTEAWTGRLRYTHRFE</sequence>
<dbReference type="InterPro" id="IPR011990">
    <property type="entry name" value="TPR-like_helical_dom_sf"/>
</dbReference>
<reference evidence="3 4" key="1">
    <citation type="journal article" date="2017" name="Int. J. Syst. Evol. Microbiol.">
        <title>Roseitalea porphyridii gen. nov., sp. nov., isolated from a red alga, and reclassification of Hoeflea suaedae Chung et al. 2013 as Pseudohoeflea suaedae gen. nov., comb. nov.</title>
        <authorList>
            <person name="Hyeon J.W."/>
            <person name="Jeong S.E."/>
            <person name="Baek K."/>
            <person name="Jeon C.O."/>
        </authorList>
    </citation>
    <scope>NUCLEOTIDE SEQUENCE [LARGE SCALE GENOMIC DNA]</scope>
    <source>
        <strain evidence="3 4">MA7-20</strain>
    </source>
</reference>
<feature type="chain" id="PRO_5020446515" evidence="2">
    <location>
        <begin position="33"/>
        <end position="443"/>
    </location>
</feature>
<dbReference type="SUPFAM" id="SSF48452">
    <property type="entry name" value="TPR-like"/>
    <property type="match status" value="1"/>
</dbReference>
<keyword evidence="2" id="KW-0732">Signal</keyword>
<dbReference type="EMBL" id="CP036532">
    <property type="protein sequence ID" value="QBK31528.1"/>
    <property type="molecule type" value="Genomic_DNA"/>
</dbReference>
<dbReference type="PROSITE" id="PS50005">
    <property type="entry name" value="TPR"/>
    <property type="match status" value="1"/>
</dbReference>
<keyword evidence="4" id="KW-1185">Reference proteome</keyword>
<protein>
    <submittedName>
        <fullName evidence="3">Tetratricopeptide repeat protein</fullName>
    </submittedName>
</protein>
<dbReference type="InterPro" id="IPR019734">
    <property type="entry name" value="TPR_rpt"/>
</dbReference>
<dbReference type="Gene3D" id="1.25.40.10">
    <property type="entry name" value="Tetratricopeptide repeat domain"/>
    <property type="match status" value="1"/>
</dbReference>
<feature type="repeat" description="TPR" evidence="1">
    <location>
        <begin position="50"/>
        <end position="83"/>
    </location>
</feature>
<keyword evidence="1" id="KW-0802">TPR repeat</keyword>
<evidence type="ECO:0000313" key="4">
    <source>
        <dbReference type="Proteomes" id="UP000293719"/>
    </source>
</evidence>
<organism evidence="3 4">
    <name type="scientific">Roseitalea porphyridii</name>
    <dbReference type="NCBI Taxonomy" id="1852022"/>
    <lineage>
        <taxon>Bacteria</taxon>
        <taxon>Pseudomonadati</taxon>
        <taxon>Pseudomonadota</taxon>
        <taxon>Alphaproteobacteria</taxon>
        <taxon>Hyphomicrobiales</taxon>
        <taxon>Ahrensiaceae</taxon>
        <taxon>Roseitalea</taxon>
    </lineage>
</organism>
<evidence type="ECO:0000313" key="3">
    <source>
        <dbReference type="EMBL" id="QBK31528.1"/>
    </source>
</evidence>
<dbReference type="Proteomes" id="UP000293719">
    <property type="component" value="Chromosome"/>
</dbReference>
<dbReference type="OrthoDB" id="8110351at2"/>
<proteinExistence type="predicted"/>
<evidence type="ECO:0000256" key="2">
    <source>
        <dbReference type="SAM" id="SignalP"/>
    </source>
</evidence>
<feature type="signal peptide" evidence="2">
    <location>
        <begin position="1"/>
        <end position="32"/>
    </location>
</feature>
<evidence type="ECO:0000256" key="1">
    <source>
        <dbReference type="PROSITE-ProRule" id="PRU00339"/>
    </source>
</evidence>
<dbReference type="GeneID" id="90768314"/>
<dbReference type="Pfam" id="PF14559">
    <property type="entry name" value="TPR_19"/>
    <property type="match status" value="1"/>
</dbReference>